<comment type="caution">
    <text evidence="1">The sequence shown here is derived from an EMBL/GenBank/DDBJ whole genome shotgun (WGS) entry which is preliminary data.</text>
</comment>
<evidence type="ECO:0000313" key="2">
    <source>
        <dbReference type="Proteomes" id="UP000789366"/>
    </source>
</evidence>
<name>A0ACA9NY81_9GLOM</name>
<accession>A0ACA9NY81</accession>
<proteinExistence type="predicted"/>
<gene>
    <name evidence="1" type="ORF">SPELUC_LOCUS10286</name>
</gene>
<feature type="non-terminal residue" evidence="1">
    <location>
        <position position="1"/>
    </location>
</feature>
<evidence type="ECO:0000313" key="1">
    <source>
        <dbReference type="EMBL" id="CAG8683430.1"/>
    </source>
</evidence>
<dbReference type="EMBL" id="CAJVPW010018782">
    <property type="protein sequence ID" value="CAG8683430.1"/>
    <property type="molecule type" value="Genomic_DNA"/>
</dbReference>
<feature type="non-terminal residue" evidence="1">
    <location>
        <position position="124"/>
    </location>
</feature>
<keyword evidence="2" id="KW-1185">Reference proteome</keyword>
<reference evidence="1" key="1">
    <citation type="submission" date="2021-06" db="EMBL/GenBank/DDBJ databases">
        <authorList>
            <person name="Kallberg Y."/>
            <person name="Tangrot J."/>
            <person name="Rosling A."/>
        </authorList>
    </citation>
    <scope>NUCLEOTIDE SEQUENCE</scope>
    <source>
        <strain evidence="1">28 12/20/2015</strain>
    </source>
</reference>
<organism evidence="1 2">
    <name type="scientific">Cetraspora pellucida</name>
    <dbReference type="NCBI Taxonomy" id="1433469"/>
    <lineage>
        <taxon>Eukaryota</taxon>
        <taxon>Fungi</taxon>
        <taxon>Fungi incertae sedis</taxon>
        <taxon>Mucoromycota</taxon>
        <taxon>Glomeromycotina</taxon>
        <taxon>Glomeromycetes</taxon>
        <taxon>Diversisporales</taxon>
        <taxon>Gigasporaceae</taxon>
        <taxon>Cetraspora</taxon>
    </lineage>
</organism>
<dbReference type="Proteomes" id="UP000789366">
    <property type="component" value="Unassembled WGS sequence"/>
</dbReference>
<protein>
    <submittedName>
        <fullName evidence="1">10143_t:CDS:1</fullName>
    </submittedName>
</protein>
<sequence>KNREAKQIKQCQDCAYKQEELIEVLSGFLEPYKDFKDSKPCEQIFNINIVIFLNTFLDYIETTDENKAEYILDEKTLVNDNSDRKTSSSSHIPDEEILSNLNTLDEEISSCSNLLNKTLNNKIS</sequence>